<feature type="transmembrane region" description="Helical" evidence="2">
    <location>
        <begin position="32"/>
        <end position="50"/>
    </location>
</feature>
<dbReference type="PANTHER" id="PTHR30576:SF0">
    <property type="entry name" value="UNDECAPRENYL-PHOSPHATE N-ACETYLGALACTOSAMINYL 1-PHOSPHATE TRANSFERASE-RELATED"/>
    <property type="match status" value="1"/>
</dbReference>
<evidence type="ECO:0000259" key="3">
    <source>
        <dbReference type="Pfam" id="PF02397"/>
    </source>
</evidence>
<organism evidence="4 5">
    <name type="scientific">Ramlibacter tataouinensis (strain ATCC BAA-407 / DSM 14655 / LMG 21543 / TTB310)</name>
    <dbReference type="NCBI Taxonomy" id="365046"/>
    <lineage>
        <taxon>Bacteria</taxon>
        <taxon>Pseudomonadati</taxon>
        <taxon>Pseudomonadota</taxon>
        <taxon>Betaproteobacteria</taxon>
        <taxon>Burkholderiales</taxon>
        <taxon>Comamonadaceae</taxon>
        <taxon>Ramlibacter</taxon>
    </lineage>
</organism>
<dbReference type="EMBL" id="CP000245">
    <property type="protein sequence ID" value="AEG93932.1"/>
    <property type="molecule type" value="Genomic_DNA"/>
</dbReference>
<feature type="transmembrane region" description="Helical" evidence="2">
    <location>
        <begin position="93"/>
        <end position="114"/>
    </location>
</feature>
<dbReference type="eggNOG" id="COG2148">
    <property type="taxonomic scope" value="Bacteria"/>
</dbReference>
<protein>
    <submittedName>
        <fullName evidence="4">Candidate sugar-1-phosphate transferase, membrane protein</fullName>
    </submittedName>
</protein>
<dbReference type="PATRIC" id="fig|365046.3.peg.2899"/>
<dbReference type="AlphaFoldDB" id="F5Y5P8"/>
<dbReference type="Proteomes" id="UP000008385">
    <property type="component" value="Chromosome"/>
</dbReference>
<proteinExistence type="inferred from homology"/>
<sequence>MVKLQPMSRSAPTVAERSSLASLTAHRQGIQLAWSLAGALPLLLGYLIALGLEHADWVTHQFPQTVLWCALPYLLTGHLLYRGAGLPSAERRSLLVVTTAVPFLLTPLGFALLQQPYSRGAVLLVYGLSTAWYLLGMWLHRERSMQRLVCLDPGIAQKLQALVGAECLQRQPILLEPWPAGGLVLDQGWQFDGVVLDRQVQADAARTQLLSQLKLDHVRLYSIESVAEMLSGRKVSPAGQDELWQIDGNPAYDVAKRCIDLVAVLLTVPLWLSLSLVVGLAVKLDSPGPALFRQQRVGRNGRSFCLLKFRSMVHQGAGTPARFAQRGDDRITRVGRVIRRWRLDELPQLWNVLGGEMSLIGPRPEQTQFVQGFASRIAAYPYRHLVRPGLTGWAQVQQGYAGSEEETVVKLSYDLYYVAHYSVALDLLIAYKTVRTILTGFGSR</sequence>
<dbReference type="PANTHER" id="PTHR30576">
    <property type="entry name" value="COLANIC BIOSYNTHESIS UDP-GLUCOSE LIPID CARRIER TRANSFERASE"/>
    <property type="match status" value="1"/>
</dbReference>
<keyword evidence="2" id="KW-1133">Transmembrane helix</keyword>
<dbReference type="HOGENOM" id="CLU_024920_0_0_4"/>
<feature type="domain" description="Bacterial sugar transferase" evidence="3">
    <location>
        <begin position="256"/>
        <end position="438"/>
    </location>
</feature>
<comment type="similarity">
    <text evidence="1">Belongs to the bacterial sugar transferase family.</text>
</comment>
<feature type="transmembrane region" description="Helical" evidence="2">
    <location>
        <begin position="62"/>
        <end position="81"/>
    </location>
</feature>
<name>F5Y5P8_RAMTT</name>
<reference evidence="4 5" key="2">
    <citation type="journal article" date="2011" name="PLoS ONE">
        <title>The Cyst-Dividing Bacterium Ramlibacter tataouinensis TTB310 Genome Reveals a Well-Stocked Toolbox for Adaptation to a Desert Environment.</title>
        <authorList>
            <person name="De Luca G."/>
            <person name="Barakat M."/>
            <person name="Ortet P."/>
            <person name="Fochesato S."/>
            <person name="Jourlin-Castelli C."/>
            <person name="Ansaldi M."/>
            <person name="Py B."/>
            <person name="Fichant G."/>
            <person name="Coutinho P.M."/>
            <person name="Voulhoux R."/>
            <person name="Bastien O."/>
            <person name="Marechal E."/>
            <person name="Henrissat B."/>
            <person name="Quentin Y."/>
            <person name="Noirot P."/>
            <person name="Filloux A."/>
            <person name="Mejean V."/>
            <person name="Dubow M.S."/>
            <person name="Barras F."/>
            <person name="Barbe V."/>
            <person name="Weissenbach J."/>
            <person name="Mihalcescu I."/>
            <person name="Vermeglio A."/>
            <person name="Achouak W."/>
            <person name="Heulin T."/>
        </authorList>
    </citation>
    <scope>NUCLEOTIDE SEQUENCE [LARGE SCALE GENOMIC DNA]</scope>
    <source>
        <strain evidence="5">ATCC BAA-407 / DSM 14655 / LMG 21543 / TTB310</strain>
    </source>
</reference>
<evidence type="ECO:0000313" key="5">
    <source>
        <dbReference type="Proteomes" id="UP000008385"/>
    </source>
</evidence>
<reference evidence="5" key="1">
    <citation type="submission" date="2006-01" db="EMBL/GenBank/DDBJ databases">
        <title>Genome of the cyst-dividing bacterium Ramlibacter tataouinensis.</title>
        <authorList>
            <person name="Barakat M."/>
            <person name="Ortet P."/>
            <person name="De Luca G."/>
            <person name="Jourlin-Castelli C."/>
            <person name="Ansaldi M."/>
            <person name="Py B."/>
            <person name="Fichant G."/>
            <person name="Coutinho P."/>
            <person name="Voulhoux R."/>
            <person name="Bastien O."/>
            <person name="Roy S."/>
            <person name="Marechal E."/>
            <person name="Henrissat B."/>
            <person name="Quentin Y."/>
            <person name="Noirot P."/>
            <person name="Filloux A."/>
            <person name="Mejean V."/>
            <person name="DuBow M."/>
            <person name="Barras F."/>
            <person name="Heulin T."/>
        </authorList>
    </citation>
    <scope>NUCLEOTIDE SEQUENCE [LARGE SCALE GENOMIC DNA]</scope>
    <source>
        <strain evidence="5">ATCC BAA-407 / DSM 14655 / LMG 21543 / TTB310</strain>
    </source>
</reference>
<evidence type="ECO:0000256" key="2">
    <source>
        <dbReference type="SAM" id="Phobius"/>
    </source>
</evidence>
<dbReference type="KEGG" id="rta:Rta_28290"/>
<accession>F5Y5P8</accession>
<evidence type="ECO:0000256" key="1">
    <source>
        <dbReference type="ARBA" id="ARBA00006464"/>
    </source>
</evidence>
<dbReference type="InterPro" id="IPR003362">
    <property type="entry name" value="Bact_transf"/>
</dbReference>
<evidence type="ECO:0000313" key="4">
    <source>
        <dbReference type="EMBL" id="AEG93932.1"/>
    </source>
</evidence>
<dbReference type="GO" id="GO:0016780">
    <property type="term" value="F:phosphotransferase activity, for other substituted phosphate groups"/>
    <property type="evidence" value="ECO:0007669"/>
    <property type="project" value="TreeGrafter"/>
</dbReference>
<keyword evidence="5" id="KW-1185">Reference proteome</keyword>
<gene>
    <name evidence="4" type="ordered locus">Rta_28290</name>
</gene>
<feature type="transmembrane region" description="Helical" evidence="2">
    <location>
        <begin position="261"/>
        <end position="282"/>
    </location>
</feature>
<keyword evidence="2" id="KW-0472">Membrane</keyword>
<keyword evidence="2" id="KW-0812">Transmembrane</keyword>
<keyword evidence="4" id="KW-0808">Transferase</keyword>
<dbReference type="Pfam" id="PF02397">
    <property type="entry name" value="Bac_transf"/>
    <property type="match status" value="1"/>
</dbReference>
<feature type="transmembrane region" description="Helical" evidence="2">
    <location>
        <begin position="120"/>
        <end position="139"/>
    </location>
</feature>
<dbReference type="STRING" id="365046.Rta_28290"/>